<proteinExistence type="predicted"/>
<evidence type="ECO:0000313" key="1">
    <source>
        <dbReference type="EMBL" id="MBK9981964.1"/>
    </source>
</evidence>
<gene>
    <name evidence="1" type="ORF">IPP15_05980</name>
</gene>
<reference evidence="1 2" key="1">
    <citation type="submission" date="2020-10" db="EMBL/GenBank/DDBJ databases">
        <title>Connecting structure to function with the recovery of over 1000 high-quality activated sludge metagenome-assembled genomes encoding full-length rRNA genes using long-read sequencing.</title>
        <authorList>
            <person name="Singleton C.M."/>
            <person name="Petriglieri F."/>
            <person name="Kristensen J.M."/>
            <person name="Kirkegaard R.H."/>
            <person name="Michaelsen T.Y."/>
            <person name="Andersen M.H."/>
            <person name="Karst S.M."/>
            <person name="Dueholm M.S."/>
            <person name="Nielsen P.H."/>
            <person name="Albertsen M."/>
        </authorList>
    </citation>
    <scope>NUCLEOTIDE SEQUENCE [LARGE SCALE GENOMIC DNA]</scope>
    <source>
        <strain evidence="1">Ribe_18-Q3-R11-54_MAXAC.273</strain>
    </source>
</reference>
<sequence length="316" mass="37112">MAKEDMKGISVYFREAYTIYNLELLNEKMLLIEPKEVDEIRILQMKKQLDTLTNVFGRKCVLLLQELPAYMRSRLIEKRINFIIPDKQFYLPDLLINLKNQEIKDKDRHRKSTLIPAAQFLLLYHLLHSRDAWQLEKQTFKDIAIQTGYTQTTITQAVEDLEKHKMIDVIGTKEKQIHFSLSPKALWKSTQIEKRLTNPVLKRVYVDAKPANTKLLAANASAMPEYSDMNPGSQEYYAIAKKVFYDLEKKNILKNPNPVEGKYCIEVWKYDPIRLATPYQLKKGVVDPLSLYLCLQDTKDERMEMALYQMINDMPW</sequence>
<evidence type="ECO:0000313" key="2">
    <source>
        <dbReference type="Proteomes" id="UP000808337"/>
    </source>
</evidence>
<protein>
    <submittedName>
        <fullName evidence="1">MarR family transcriptional regulator</fullName>
    </submittedName>
</protein>
<dbReference type="InterPro" id="IPR036390">
    <property type="entry name" value="WH_DNA-bd_sf"/>
</dbReference>
<name>A0A9D7SW31_9BACT</name>
<dbReference type="InterPro" id="IPR036388">
    <property type="entry name" value="WH-like_DNA-bd_sf"/>
</dbReference>
<accession>A0A9D7SW31</accession>
<comment type="caution">
    <text evidence="1">The sequence shown here is derived from an EMBL/GenBank/DDBJ whole genome shotgun (WGS) entry which is preliminary data.</text>
</comment>
<dbReference type="Gene3D" id="1.10.10.10">
    <property type="entry name" value="Winged helix-like DNA-binding domain superfamily/Winged helix DNA-binding domain"/>
    <property type="match status" value="1"/>
</dbReference>
<organism evidence="1 2">
    <name type="scientific">Candidatus Opimibacter skivensis</name>
    <dbReference type="NCBI Taxonomy" id="2982028"/>
    <lineage>
        <taxon>Bacteria</taxon>
        <taxon>Pseudomonadati</taxon>
        <taxon>Bacteroidota</taxon>
        <taxon>Saprospiria</taxon>
        <taxon>Saprospirales</taxon>
        <taxon>Saprospiraceae</taxon>
        <taxon>Candidatus Opimibacter</taxon>
    </lineage>
</organism>
<dbReference type="SUPFAM" id="SSF46785">
    <property type="entry name" value="Winged helix' DNA-binding domain"/>
    <property type="match status" value="1"/>
</dbReference>
<dbReference type="EMBL" id="JADKGY010000001">
    <property type="protein sequence ID" value="MBK9981964.1"/>
    <property type="molecule type" value="Genomic_DNA"/>
</dbReference>
<dbReference type="Proteomes" id="UP000808337">
    <property type="component" value="Unassembled WGS sequence"/>
</dbReference>
<dbReference type="AlphaFoldDB" id="A0A9D7SW31"/>